<sequence>MKSGTSVVSRKHTQPAALSLNTSSESSKSGIPGRRLLSAPRETMADLYAYAIFFLIWLVSALFIGRFIFSKPRTGAVRLPPGPRAVPIVGHLHLLAPIPHQALHRLSTRHGPLMHIRLGSVSCIVSSSAETAKAFLKTHELHFASRPVTSAVRYLTYGGADFSFAPYGPYWKFVKKLCMSDLLGGRMLDQFLPVRRDEVRHLVRTLARKAELGKPAEMGAELLKLANNVISRMAMGRRCAETEGEAVDVAKLVEEVAELAGKFNVADYIGFCRNLPDLQGMEKRLEDVRRRFDGMMEAIVREKEEAGKKTKRGDDVGVKDLVDILLEISKDDEEAEMKITRENIKAFILDIFVAGTDTSAVTVEWALAELFNNPHILRKAREEMDRVVGKARLVEESDVPNLPYLQAIIKETLRLHPAGPLILRQSTKDCTVLGYDIPANTRLFVNVWAIGRDPNHWENPLEFRPERFLLSDPQGRGTPSAVDVRGQHFHLLPFGSGRRGCPATTLALHVTQTTVAALIQCFDWKFGDGRHDANAKVDMTEAAGLTLPRSQKLVFTPLLRLNPLPYMN</sequence>
<comment type="similarity">
    <text evidence="3 13">Belongs to the cytochrome P450 family.</text>
</comment>
<keyword evidence="9 12" id="KW-0408">Iron</keyword>
<feature type="transmembrane region" description="Helical" evidence="16">
    <location>
        <begin position="47"/>
        <end position="69"/>
    </location>
</feature>
<feature type="binding site" description="axial binding residue" evidence="12">
    <location>
        <position position="501"/>
    </location>
    <ligand>
        <name>heme</name>
        <dbReference type="ChEBI" id="CHEBI:30413"/>
    </ligand>
    <ligandPart>
        <name>Fe</name>
        <dbReference type="ChEBI" id="CHEBI:18248"/>
    </ligandPart>
</feature>
<keyword evidence="10 13" id="KW-0503">Monooxygenase</keyword>
<evidence type="ECO:0000313" key="17">
    <source>
        <dbReference type="EMBL" id="KAG9450675.1"/>
    </source>
</evidence>
<gene>
    <name evidence="17" type="ORF">H6P81_010640</name>
</gene>
<comment type="caution">
    <text evidence="17">The sequence shown here is derived from an EMBL/GenBank/DDBJ whole genome shotgun (WGS) entry which is preliminary data.</text>
</comment>
<keyword evidence="18" id="KW-1185">Reference proteome</keyword>
<keyword evidence="6 12" id="KW-0479">Metal-binding</keyword>
<dbReference type="FunFam" id="1.10.630.10:FF:000019">
    <property type="entry name" value="Cytochrome P450 family protein"/>
    <property type="match status" value="1"/>
</dbReference>
<keyword evidence="4 12" id="KW-0349">Heme</keyword>
<keyword evidence="14" id="KW-0175">Coiled coil</keyword>
<protein>
    <submittedName>
        <fullName evidence="17">Uncharacterized protein</fullName>
    </submittedName>
</protein>
<dbReference type="PANTHER" id="PTHR47944:SF17">
    <property type="entry name" value="3,9-DIHYDROXYPTEROCARPAN 6A-MONOOXYGENASE"/>
    <property type="match status" value="1"/>
</dbReference>
<evidence type="ECO:0000256" key="4">
    <source>
        <dbReference type="ARBA" id="ARBA00022617"/>
    </source>
</evidence>
<dbReference type="PROSITE" id="PS00086">
    <property type="entry name" value="CYTOCHROME_P450"/>
    <property type="match status" value="1"/>
</dbReference>
<dbReference type="EMBL" id="JAINDJ010000004">
    <property type="protein sequence ID" value="KAG9450675.1"/>
    <property type="molecule type" value="Genomic_DNA"/>
</dbReference>
<dbReference type="GO" id="GO:0016705">
    <property type="term" value="F:oxidoreductase activity, acting on paired donors, with incorporation or reduction of molecular oxygen"/>
    <property type="evidence" value="ECO:0007669"/>
    <property type="project" value="InterPro"/>
</dbReference>
<evidence type="ECO:0000256" key="14">
    <source>
        <dbReference type="SAM" id="Coils"/>
    </source>
</evidence>
<keyword evidence="8 13" id="KW-0560">Oxidoreductase</keyword>
<dbReference type="GO" id="GO:0004497">
    <property type="term" value="F:monooxygenase activity"/>
    <property type="evidence" value="ECO:0007669"/>
    <property type="project" value="UniProtKB-KW"/>
</dbReference>
<evidence type="ECO:0000256" key="16">
    <source>
        <dbReference type="SAM" id="Phobius"/>
    </source>
</evidence>
<feature type="compositionally biased region" description="Low complexity" evidence="15">
    <location>
        <begin position="19"/>
        <end position="29"/>
    </location>
</feature>
<evidence type="ECO:0000256" key="6">
    <source>
        <dbReference type="ARBA" id="ARBA00022723"/>
    </source>
</evidence>
<evidence type="ECO:0000256" key="12">
    <source>
        <dbReference type="PIRSR" id="PIRSR602401-1"/>
    </source>
</evidence>
<evidence type="ECO:0000256" key="15">
    <source>
        <dbReference type="SAM" id="MobiDB-lite"/>
    </source>
</evidence>
<feature type="coiled-coil region" evidence="14">
    <location>
        <begin position="278"/>
        <end position="305"/>
    </location>
</feature>
<comment type="subcellular location">
    <subcellularLocation>
        <location evidence="2">Membrane</location>
        <topology evidence="2">Single-pass membrane protein</topology>
    </subcellularLocation>
</comment>
<name>A0AAV7EPC1_ARIFI</name>
<keyword evidence="7 16" id="KW-1133">Transmembrane helix</keyword>
<dbReference type="InterPro" id="IPR036396">
    <property type="entry name" value="Cyt_P450_sf"/>
</dbReference>
<dbReference type="PRINTS" id="PR00463">
    <property type="entry name" value="EP450I"/>
</dbReference>
<proteinExistence type="inferred from homology"/>
<dbReference type="PANTHER" id="PTHR47944">
    <property type="entry name" value="CYTOCHROME P450 98A9"/>
    <property type="match status" value="1"/>
</dbReference>
<evidence type="ECO:0000256" key="9">
    <source>
        <dbReference type="ARBA" id="ARBA00023004"/>
    </source>
</evidence>
<keyword evidence="5 16" id="KW-0812">Transmembrane</keyword>
<evidence type="ECO:0000313" key="18">
    <source>
        <dbReference type="Proteomes" id="UP000825729"/>
    </source>
</evidence>
<dbReference type="Proteomes" id="UP000825729">
    <property type="component" value="Unassembled WGS sequence"/>
</dbReference>
<reference evidence="17 18" key="1">
    <citation type="submission" date="2021-07" db="EMBL/GenBank/DDBJ databases">
        <title>The Aristolochia fimbriata genome: insights into angiosperm evolution, floral development and chemical biosynthesis.</title>
        <authorList>
            <person name="Jiao Y."/>
        </authorList>
    </citation>
    <scope>NUCLEOTIDE SEQUENCE [LARGE SCALE GENOMIC DNA]</scope>
    <source>
        <strain evidence="17">IBCAS-2021</strain>
        <tissue evidence="17">Leaf</tissue>
    </source>
</reference>
<dbReference type="GO" id="GO:0005506">
    <property type="term" value="F:iron ion binding"/>
    <property type="evidence" value="ECO:0007669"/>
    <property type="project" value="InterPro"/>
</dbReference>
<accession>A0AAV7EPC1</accession>
<feature type="region of interest" description="Disordered" evidence="15">
    <location>
        <begin position="1"/>
        <end position="34"/>
    </location>
</feature>
<dbReference type="InterPro" id="IPR002401">
    <property type="entry name" value="Cyt_P450_E_grp-I"/>
</dbReference>
<evidence type="ECO:0000256" key="2">
    <source>
        <dbReference type="ARBA" id="ARBA00004167"/>
    </source>
</evidence>
<evidence type="ECO:0000256" key="1">
    <source>
        <dbReference type="ARBA" id="ARBA00001971"/>
    </source>
</evidence>
<comment type="cofactor">
    <cofactor evidence="1 12">
        <name>heme</name>
        <dbReference type="ChEBI" id="CHEBI:30413"/>
    </cofactor>
</comment>
<dbReference type="AlphaFoldDB" id="A0AAV7EPC1"/>
<dbReference type="SUPFAM" id="SSF48264">
    <property type="entry name" value="Cytochrome P450"/>
    <property type="match status" value="1"/>
</dbReference>
<dbReference type="InterPro" id="IPR001128">
    <property type="entry name" value="Cyt_P450"/>
</dbReference>
<dbReference type="InterPro" id="IPR017972">
    <property type="entry name" value="Cyt_P450_CS"/>
</dbReference>
<dbReference type="PRINTS" id="PR00385">
    <property type="entry name" value="P450"/>
</dbReference>
<dbReference type="Gene3D" id="1.10.630.10">
    <property type="entry name" value="Cytochrome P450"/>
    <property type="match status" value="1"/>
</dbReference>
<evidence type="ECO:0000256" key="5">
    <source>
        <dbReference type="ARBA" id="ARBA00022692"/>
    </source>
</evidence>
<organism evidence="17 18">
    <name type="scientific">Aristolochia fimbriata</name>
    <name type="common">White veined hardy Dutchman's pipe vine</name>
    <dbReference type="NCBI Taxonomy" id="158543"/>
    <lineage>
        <taxon>Eukaryota</taxon>
        <taxon>Viridiplantae</taxon>
        <taxon>Streptophyta</taxon>
        <taxon>Embryophyta</taxon>
        <taxon>Tracheophyta</taxon>
        <taxon>Spermatophyta</taxon>
        <taxon>Magnoliopsida</taxon>
        <taxon>Magnoliidae</taxon>
        <taxon>Piperales</taxon>
        <taxon>Aristolochiaceae</taxon>
        <taxon>Aristolochia</taxon>
    </lineage>
</organism>
<evidence type="ECO:0000256" key="8">
    <source>
        <dbReference type="ARBA" id="ARBA00023002"/>
    </source>
</evidence>
<evidence type="ECO:0000256" key="3">
    <source>
        <dbReference type="ARBA" id="ARBA00010617"/>
    </source>
</evidence>
<evidence type="ECO:0000256" key="11">
    <source>
        <dbReference type="ARBA" id="ARBA00023136"/>
    </source>
</evidence>
<dbReference type="CDD" id="cd20655">
    <property type="entry name" value="CYP93"/>
    <property type="match status" value="1"/>
</dbReference>
<keyword evidence="11 16" id="KW-0472">Membrane</keyword>
<dbReference type="GO" id="GO:0016020">
    <property type="term" value="C:membrane"/>
    <property type="evidence" value="ECO:0007669"/>
    <property type="project" value="UniProtKB-SubCell"/>
</dbReference>
<evidence type="ECO:0000256" key="13">
    <source>
        <dbReference type="RuleBase" id="RU000461"/>
    </source>
</evidence>
<dbReference type="GO" id="GO:0020037">
    <property type="term" value="F:heme binding"/>
    <property type="evidence" value="ECO:0007669"/>
    <property type="project" value="InterPro"/>
</dbReference>
<evidence type="ECO:0000256" key="10">
    <source>
        <dbReference type="ARBA" id="ARBA00023033"/>
    </source>
</evidence>
<evidence type="ECO:0000256" key="7">
    <source>
        <dbReference type="ARBA" id="ARBA00022989"/>
    </source>
</evidence>
<dbReference type="Pfam" id="PF00067">
    <property type="entry name" value="p450"/>
    <property type="match status" value="1"/>
</dbReference>